<dbReference type="GO" id="GO:0046872">
    <property type="term" value="F:metal ion binding"/>
    <property type="evidence" value="ECO:0007669"/>
    <property type="project" value="InterPro"/>
</dbReference>
<accession>A0A3B0RZE9</accession>
<name>A0A3B0RZE9_9ZZZZ</name>
<dbReference type="Gene3D" id="3.40.50.1980">
    <property type="entry name" value="Nitrogenase molybdenum iron protein domain"/>
    <property type="match status" value="1"/>
</dbReference>
<evidence type="ECO:0000256" key="1">
    <source>
        <dbReference type="ARBA" id="ARBA00011028"/>
    </source>
</evidence>
<evidence type="ECO:0000256" key="2">
    <source>
        <dbReference type="ARBA" id="ARBA00022448"/>
    </source>
</evidence>
<dbReference type="InterPro" id="IPR050492">
    <property type="entry name" value="Bact_metal-bind_prot9"/>
</dbReference>
<keyword evidence="2" id="KW-0813">Transport</keyword>
<evidence type="ECO:0000256" key="3">
    <source>
        <dbReference type="ARBA" id="ARBA00022729"/>
    </source>
</evidence>
<dbReference type="AlphaFoldDB" id="A0A3B0RZE9"/>
<reference evidence="4" key="1">
    <citation type="submission" date="2018-06" db="EMBL/GenBank/DDBJ databases">
        <authorList>
            <person name="Zhirakovskaya E."/>
        </authorList>
    </citation>
    <scope>NUCLEOTIDE SEQUENCE</scope>
</reference>
<dbReference type="SUPFAM" id="SSF53807">
    <property type="entry name" value="Helical backbone' metal receptor"/>
    <property type="match status" value="1"/>
</dbReference>
<dbReference type="PANTHER" id="PTHR42953">
    <property type="entry name" value="HIGH-AFFINITY ZINC UPTAKE SYSTEM PROTEIN ZNUA-RELATED"/>
    <property type="match status" value="1"/>
</dbReference>
<dbReference type="GO" id="GO:0030001">
    <property type="term" value="P:metal ion transport"/>
    <property type="evidence" value="ECO:0007669"/>
    <property type="project" value="InterPro"/>
</dbReference>
<dbReference type="InterPro" id="IPR006127">
    <property type="entry name" value="ZnuA-like"/>
</dbReference>
<sequence>MQGVGTPDLIVRQGASPHEYALRPSEAAAGVAELDRVMGGIEQALTPLRGLQYLVYHDDTQYFERRFNLPALGAVTGGEAAMPGPARIADLREFVAQEGLTCLMSDPQSDPRLARAIFPQGIKTGVLDVMGSDKSPAAGLYPALLRELAHGYEACE</sequence>
<comment type="similarity">
    <text evidence="1">Belongs to the bacterial solute-binding protein 9 family.</text>
</comment>
<proteinExistence type="inferred from homology"/>
<evidence type="ECO:0008006" key="5">
    <source>
        <dbReference type="Google" id="ProtNLM"/>
    </source>
</evidence>
<keyword evidence="3" id="KW-0732">Signal</keyword>
<dbReference type="EMBL" id="UOEG01000154">
    <property type="protein sequence ID" value="VAV96842.1"/>
    <property type="molecule type" value="Genomic_DNA"/>
</dbReference>
<protein>
    <recommendedName>
        <fullName evidence="5">Zinc ABC transporter, periplasmic-binding protein ZnuA</fullName>
    </recommendedName>
</protein>
<dbReference type="PANTHER" id="PTHR42953:SF3">
    <property type="entry name" value="HIGH-AFFINITY ZINC UPTAKE SYSTEM PROTEIN ZNUA"/>
    <property type="match status" value="1"/>
</dbReference>
<evidence type="ECO:0000313" key="4">
    <source>
        <dbReference type="EMBL" id="VAV96842.1"/>
    </source>
</evidence>
<organism evidence="4">
    <name type="scientific">hydrothermal vent metagenome</name>
    <dbReference type="NCBI Taxonomy" id="652676"/>
    <lineage>
        <taxon>unclassified sequences</taxon>
        <taxon>metagenomes</taxon>
        <taxon>ecological metagenomes</taxon>
    </lineage>
</organism>
<dbReference type="Pfam" id="PF01297">
    <property type="entry name" value="ZnuA"/>
    <property type="match status" value="1"/>
</dbReference>
<gene>
    <name evidence="4" type="ORF">MNBD_ALPHA07-1867</name>
</gene>